<proteinExistence type="predicted"/>
<dbReference type="Pfam" id="PF22784">
    <property type="entry name" value="PTP-SAK"/>
    <property type="match status" value="1"/>
</dbReference>
<keyword evidence="4" id="KW-1185">Reference proteome</keyword>
<sequence>MIKKMMTWLEDRNRRFSRSFGKDISTPKGRFWGNVHYNVVDHAFLRVLWTNFFEIAPGVYRSNHPGPRRLKRYRELGIKTVVTLRGEEKFAHYLFEKEACEALGMEFRVTKLWARNATKRDRLLAVLDTFRDIEKPFVFHCKSGADRAGIVAAMYLMVFEGLPVEEARKQLSMKYLHMKWTKTGVQDYILSVYEARKNAEPIGFEDWLRSEYRAARLNDAWDARKTPAETAQMLRERKDEA</sequence>
<dbReference type="InterPro" id="IPR029021">
    <property type="entry name" value="Prot-tyrosine_phosphatase-like"/>
</dbReference>
<keyword evidence="1" id="KW-0378">Hydrolase</keyword>
<accession>A0A975ZN27</accession>
<dbReference type="EMBL" id="FNYY01000005">
    <property type="protein sequence ID" value="SEJ34379.1"/>
    <property type="molecule type" value="Genomic_DNA"/>
</dbReference>
<comment type="caution">
    <text evidence="3">The sequence shown here is derived from an EMBL/GenBank/DDBJ whole genome shotgun (WGS) entry which is preliminary data.</text>
</comment>
<evidence type="ECO:0000259" key="2">
    <source>
        <dbReference type="PROSITE" id="PS50056"/>
    </source>
</evidence>
<dbReference type="InterPro" id="IPR000387">
    <property type="entry name" value="Tyr_Pase_dom"/>
</dbReference>
<name>A0A975ZN27_9RHOB</name>
<dbReference type="GO" id="GO:0016791">
    <property type="term" value="F:phosphatase activity"/>
    <property type="evidence" value="ECO:0007669"/>
    <property type="project" value="UniProtKB-ARBA"/>
</dbReference>
<dbReference type="Proteomes" id="UP000182932">
    <property type="component" value="Unassembled WGS sequence"/>
</dbReference>
<gene>
    <name evidence="3" type="ORF">SAMN04487940_10552</name>
</gene>
<dbReference type="SUPFAM" id="SSF52799">
    <property type="entry name" value="(Phosphotyrosine protein) phosphatases II"/>
    <property type="match status" value="1"/>
</dbReference>
<evidence type="ECO:0000256" key="1">
    <source>
        <dbReference type="ARBA" id="ARBA00022801"/>
    </source>
</evidence>
<feature type="domain" description="Tyrosine specific protein phosphatases" evidence="2">
    <location>
        <begin position="121"/>
        <end position="171"/>
    </location>
</feature>
<evidence type="ECO:0000313" key="4">
    <source>
        <dbReference type="Proteomes" id="UP000182932"/>
    </source>
</evidence>
<protein>
    <submittedName>
        <fullName evidence="3">Tyrosine phosphatase family protein</fullName>
    </submittedName>
</protein>
<evidence type="ECO:0000313" key="3">
    <source>
        <dbReference type="EMBL" id="SEJ34379.1"/>
    </source>
</evidence>
<dbReference type="Gene3D" id="3.90.190.10">
    <property type="entry name" value="Protein tyrosine phosphatase superfamily"/>
    <property type="match status" value="1"/>
</dbReference>
<dbReference type="InterPro" id="IPR057023">
    <property type="entry name" value="PTP-SAK"/>
</dbReference>
<reference evidence="3 4" key="1">
    <citation type="submission" date="2016-10" db="EMBL/GenBank/DDBJ databases">
        <authorList>
            <person name="Varghese N."/>
            <person name="Submissions S."/>
        </authorList>
    </citation>
    <scope>NUCLEOTIDE SEQUENCE [LARGE SCALE GENOMIC DNA]</scope>
    <source>
        <strain evidence="3 4">FF3</strain>
    </source>
</reference>
<organism evidence="3 4">
    <name type="scientific">Marinovum algicola</name>
    <dbReference type="NCBI Taxonomy" id="42444"/>
    <lineage>
        <taxon>Bacteria</taxon>
        <taxon>Pseudomonadati</taxon>
        <taxon>Pseudomonadota</taxon>
        <taxon>Alphaproteobacteria</taxon>
        <taxon>Rhodobacterales</taxon>
        <taxon>Roseobacteraceae</taxon>
        <taxon>Marinovum</taxon>
    </lineage>
</organism>
<dbReference type="AlphaFoldDB" id="A0A975ZN27"/>
<dbReference type="RefSeq" id="WP_074836159.1">
    <property type="nucleotide sequence ID" value="NZ_JAVKDG010000080.1"/>
</dbReference>
<dbReference type="PROSITE" id="PS50056">
    <property type="entry name" value="TYR_PHOSPHATASE_2"/>
    <property type="match status" value="1"/>
</dbReference>